<evidence type="ECO:0000256" key="3">
    <source>
        <dbReference type="ARBA" id="ARBA00022448"/>
    </source>
</evidence>
<keyword evidence="5" id="KW-0812">Transmembrane</keyword>
<keyword evidence="7" id="KW-0998">Cell outer membrane</keyword>
<feature type="chain" id="PRO_5031077172" evidence="9">
    <location>
        <begin position="41"/>
        <end position="717"/>
    </location>
</feature>
<dbReference type="SUPFAM" id="SSF56954">
    <property type="entry name" value="Outer membrane efflux proteins (OEP)"/>
    <property type="match status" value="1"/>
</dbReference>
<dbReference type="Pfam" id="PF02321">
    <property type="entry name" value="OEP"/>
    <property type="match status" value="1"/>
</dbReference>
<gene>
    <name evidence="10" type="ORF">HDF16_003875</name>
</gene>
<dbReference type="PANTHER" id="PTHR30026">
    <property type="entry name" value="OUTER MEMBRANE PROTEIN TOLC"/>
    <property type="match status" value="1"/>
</dbReference>
<feature type="compositionally biased region" description="Low complexity" evidence="8">
    <location>
        <begin position="74"/>
        <end position="84"/>
    </location>
</feature>
<evidence type="ECO:0000256" key="4">
    <source>
        <dbReference type="ARBA" id="ARBA00022452"/>
    </source>
</evidence>
<evidence type="ECO:0000256" key="9">
    <source>
        <dbReference type="SAM" id="SignalP"/>
    </source>
</evidence>
<name>A0A7W7ZG15_9BACT</name>
<dbReference type="GO" id="GO:1990281">
    <property type="term" value="C:efflux pump complex"/>
    <property type="evidence" value="ECO:0007669"/>
    <property type="project" value="TreeGrafter"/>
</dbReference>
<evidence type="ECO:0000256" key="5">
    <source>
        <dbReference type="ARBA" id="ARBA00022692"/>
    </source>
</evidence>
<comment type="similarity">
    <text evidence="2">Belongs to the outer membrane factor (OMF) (TC 1.B.17) family.</text>
</comment>
<evidence type="ECO:0000256" key="8">
    <source>
        <dbReference type="SAM" id="MobiDB-lite"/>
    </source>
</evidence>
<sequence length="717" mass="77347">MRPLTSSIKNRHLDRSAAKWRNHRISLLPLALLATSLASAQTTIEPSAGAVTSPVTNQQTVPDAPRLNLPPITPFTAAPASPAPQLSRDEAVDTSPTRSAPKGLRPDFLGFLGPYRRATVPQLFPGTGERLNSLVKEGKLYLTLHDAIALAIENNLDVEVERYNIVLADTDLVRAKGGGSTRGIDFTIQEPQNGVGGPGSPLLNTAAVSTNPVTPTVTDLTSLNSMVQSQQNLSEAGTGSTYSQGPNIPLYDPSLFAESGYLQRSNTTTLTSTTGTDAGSTTTTQTGSLKYVTANVAYLQGFSTGAQIEATINNDSSVVYGSASQYDPFATVSTSSTVTQPLLRGRGREVNLRYLHIAGNNRKASRLLFEQQVLETIYGTSRLYFDLVSLGENVTVKQESLRASQKLVEDDESQVDQGTLAPIELTRARALLGSSQFDLIQAQGLYRQQEVILRDELIRTGSPVFAAQFTEIVPTDRILVPDQPDPLNVPDLIQQGLARRPDLAQAALQIKNGEISVKASRNQALPQLNLYGNVETRGSSEQAYEQLGSTGTGLPTIPQNFALGGLRTSTIYQGGVQLTLPLRNRVAQSDAARDTIQLRQAQARTEKLANQIREAIENAVIAVDTAYAAYKAATTSRDYQEQLLQSERDKLTVGSSTNLLVVQNETYLAQARSTEIAARSNWKKAQIDLDHAIGNLLDRNNIKLDDAISGTIANTQP</sequence>
<dbReference type="GO" id="GO:0009279">
    <property type="term" value="C:cell outer membrane"/>
    <property type="evidence" value="ECO:0007669"/>
    <property type="project" value="UniProtKB-SubCell"/>
</dbReference>
<evidence type="ECO:0000256" key="2">
    <source>
        <dbReference type="ARBA" id="ARBA00007613"/>
    </source>
</evidence>
<evidence type="ECO:0000313" key="10">
    <source>
        <dbReference type="EMBL" id="MBB5059152.1"/>
    </source>
</evidence>
<keyword evidence="3" id="KW-0813">Transport</keyword>
<feature type="region of interest" description="Disordered" evidence="8">
    <location>
        <begin position="49"/>
        <end position="105"/>
    </location>
</feature>
<dbReference type="EMBL" id="JACHIP010000005">
    <property type="protein sequence ID" value="MBB5059152.1"/>
    <property type="molecule type" value="Genomic_DNA"/>
</dbReference>
<keyword evidence="9" id="KW-0732">Signal</keyword>
<proteinExistence type="inferred from homology"/>
<dbReference type="Proteomes" id="UP000540989">
    <property type="component" value="Unassembled WGS sequence"/>
</dbReference>
<keyword evidence="6" id="KW-0472">Membrane</keyword>
<protein>
    <submittedName>
        <fullName evidence="10">Outer membrane protein TolC</fullName>
    </submittedName>
</protein>
<accession>A0A7W7ZG15</accession>
<dbReference type="Gene3D" id="1.20.1600.10">
    <property type="entry name" value="Outer membrane efflux proteins (OEP)"/>
    <property type="match status" value="1"/>
</dbReference>
<comment type="subcellular location">
    <subcellularLocation>
        <location evidence="1">Cell outer membrane</location>
    </subcellularLocation>
</comment>
<evidence type="ECO:0000313" key="11">
    <source>
        <dbReference type="Proteomes" id="UP000540989"/>
    </source>
</evidence>
<evidence type="ECO:0000256" key="6">
    <source>
        <dbReference type="ARBA" id="ARBA00023136"/>
    </source>
</evidence>
<organism evidence="10 11">
    <name type="scientific">Granulicella aggregans</name>
    <dbReference type="NCBI Taxonomy" id="474949"/>
    <lineage>
        <taxon>Bacteria</taxon>
        <taxon>Pseudomonadati</taxon>
        <taxon>Acidobacteriota</taxon>
        <taxon>Terriglobia</taxon>
        <taxon>Terriglobales</taxon>
        <taxon>Acidobacteriaceae</taxon>
        <taxon>Granulicella</taxon>
    </lineage>
</organism>
<dbReference type="GO" id="GO:0015288">
    <property type="term" value="F:porin activity"/>
    <property type="evidence" value="ECO:0007669"/>
    <property type="project" value="TreeGrafter"/>
</dbReference>
<dbReference type="InterPro" id="IPR003423">
    <property type="entry name" value="OMP_efflux"/>
</dbReference>
<dbReference type="GO" id="GO:0015562">
    <property type="term" value="F:efflux transmembrane transporter activity"/>
    <property type="evidence" value="ECO:0007669"/>
    <property type="project" value="InterPro"/>
</dbReference>
<dbReference type="InterPro" id="IPR051906">
    <property type="entry name" value="TolC-like"/>
</dbReference>
<evidence type="ECO:0000256" key="1">
    <source>
        <dbReference type="ARBA" id="ARBA00004442"/>
    </source>
</evidence>
<keyword evidence="4" id="KW-1134">Transmembrane beta strand</keyword>
<dbReference type="RefSeq" id="WP_184220104.1">
    <property type="nucleotide sequence ID" value="NZ_JACHIP010000005.1"/>
</dbReference>
<feature type="signal peptide" evidence="9">
    <location>
        <begin position="1"/>
        <end position="40"/>
    </location>
</feature>
<reference evidence="10 11" key="1">
    <citation type="submission" date="2020-08" db="EMBL/GenBank/DDBJ databases">
        <title>Genomic Encyclopedia of Type Strains, Phase IV (KMG-V): Genome sequencing to study the core and pangenomes of soil and plant-associated prokaryotes.</title>
        <authorList>
            <person name="Whitman W."/>
        </authorList>
    </citation>
    <scope>NUCLEOTIDE SEQUENCE [LARGE SCALE GENOMIC DNA]</scope>
    <source>
        <strain evidence="10 11">M8UP14</strain>
    </source>
</reference>
<dbReference type="AlphaFoldDB" id="A0A7W7ZG15"/>
<keyword evidence="11" id="KW-1185">Reference proteome</keyword>
<evidence type="ECO:0000256" key="7">
    <source>
        <dbReference type="ARBA" id="ARBA00023237"/>
    </source>
</evidence>
<dbReference type="PANTHER" id="PTHR30026:SF23">
    <property type="entry name" value="TO APRF-PUTATIVE OUTER MEMBRANE EFFLUX PROTEIN OR SECRETED ALKALINE PHOSPHATASE-RELATED"/>
    <property type="match status" value="1"/>
</dbReference>
<comment type="caution">
    <text evidence="10">The sequence shown here is derived from an EMBL/GenBank/DDBJ whole genome shotgun (WGS) entry which is preliminary data.</text>
</comment>